<keyword evidence="2" id="KW-1185">Reference proteome</keyword>
<dbReference type="RefSeq" id="WP_344008297.1">
    <property type="nucleotide sequence ID" value="NZ_BAAAMY010000007.1"/>
</dbReference>
<evidence type="ECO:0008006" key="3">
    <source>
        <dbReference type="Google" id="ProtNLM"/>
    </source>
</evidence>
<evidence type="ECO:0000313" key="1">
    <source>
        <dbReference type="EMBL" id="GAA1925492.1"/>
    </source>
</evidence>
<accession>A0ABN2PQC9</accession>
<proteinExistence type="predicted"/>
<dbReference type="Proteomes" id="UP001501612">
    <property type="component" value="Unassembled WGS sequence"/>
</dbReference>
<organism evidence="1 2">
    <name type="scientific">Nocardioides lentus</name>
    <dbReference type="NCBI Taxonomy" id="338077"/>
    <lineage>
        <taxon>Bacteria</taxon>
        <taxon>Bacillati</taxon>
        <taxon>Actinomycetota</taxon>
        <taxon>Actinomycetes</taxon>
        <taxon>Propionibacteriales</taxon>
        <taxon>Nocardioidaceae</taxon>
        <taxon>Nocardioides</taxon>
    </lineage>
</organism>
<dbReference type="EMBL" id="BAAAMY010000007">
    <property type="protein sequence ID" value="GAA1925492.1"/>
    <property type="molecule type" value="Genomic_DNA"/>
</dbReference>
<name>A0ABN2PQC9_9ACTN</name>
<comment type="caution">
    <text evidence="1">The sequence shown here is derived from an EMBL/GenBank/DDBJ whole genome shotgun (WGS) entry which is preliminary data.</text>
</comment>
<protein>
    <recommendedName>
        <fullName evidence="3">TIGR03089 family protein</fullName>
    </recommendedName>
</protein>
<sequence>MTPPRQFPSLLASLLAGDPGRPLVTFYDDATGERVELSVVTWANWVAKAASLLTEECDLERGAVLRLDLPPHWLSTVFAAAAWSAGIAVAPTDLDHHLVEDPGAALPDVVVCGPDGLGRWAPHADGVVVLACALLPLGVRFTDPLPAGVLDVGVEIWSQPDAFVADEPPTPEDAAVVGHGPATTQGDLLAAASASALVADGDRVLTTHDLGGAPGLELLAAVLARRASLVLVTGLGAEGDARLDALAEAERATRRTA</sequence>
<dbReference type="SUPFAM" id="SSF56801">
    <property type="entry name" value="Acetyl-CoA synthetase-like"/>
    <property type="match status" value="1"/>
</dbReference>
<gene>
    <name evidence="1" type="ORF">GCM10009737_29100</name>
</gene>
<reference evidence="1 2" key="1">
    <citation type="journal article" date="2019" name="Int. J. Syst. Evol. Microbiol.">
        <title>The Global Catalogue of Microorganisms (GCM) 10K type strain sequencing project: providing services to taxonomists for standard genome sequencing and annotation.</title>
        <authorList>
            <consortium name="The Broad Institute Genomics Platform"/>
            <consortium name="The Broad Institute Genome Sequencing Center for Infectious Disease"/>
            <person name="Wu L."/>
            <person name="Ma J."/>
        </authorList>
    </citation>
    <scope>NUCLEOTIDE SEQUENCE [LARGE SCALE GENOMIC DNA]</scope>
    <source>
        <strain evidence="1 2">JCM 14046</strain>
    </source>
</reference>
<dbReference type="NCBIfam" id="TIGR03089">
    <property type="entry name" value="TIGR03089 family protein"/>
    <property type="match status" value="1"/>
</dbReference>
<evidence type="ECO:0000313" key="2">
    <source>
        <dbReference type="Proteomes" id="UP001501612"/>
    </source>
</evidence>
<dbReference type="InterPro" id="IPR017523">
    <property type="entry name" value="Rv3268"/>
</dbReference>